<dbReference type="InterPro" id="IPR050300">
    <property type="entry name" value="GDXG_lipolytic_enzyme"/>
</dbReference>
<evidence type="ECO:0000256" key="1">
    <source>
        <dbReference type="ARBA" id="ARBA00022801"/>
    </source>
</evidence>
<accession>A0AAW7JU34</accession>
<dbReference type="PANTHER" id="PTHR48081:SF9">
    <property type="entry name" value="CARBOXYLESTERASE"/>
    <property type="match status" value="1"/>
</dbReference>
<dbReference type="GO" id="GO:0016787">
    <property type="term" value="F:hydrolase activity"/>
    <property type="evidence" value="ECO:0007669"/>
    <property type="project" value="UniProtKB-KW"/>
</dbReference>
<feature type="chain" id="PRO_5043700941" evidence="2">
    <location>
        <begin position="19"/>
        <end position="265"/>
    </location>
</feature>
<reference evidence="5" key="1">
    <citation type="submission" date="2023-06" db="EMBL/GenBank/DDBJ databases">
        <authorList>
            <person name="Zeman M."/>
            <person name="Kubasova T."/>
            <person name="Jahodarova E."/>
            <person name="Nykrynova M."/>
            <person name="Rychlik I."/>
        </authorList>
    </citation>
    <scope>NUCLEOTIDE SEQUENCE</scope>
    <source>
        <strain evidence="5">ET15</strain>
        <strain evidence="4">ET37</strain>
    </source>
</reference>
<dbReference type="RefSeq" id="WP_289824858.1">
    <property type="nucleotide sequence ID" value="NZ_JAUEIE010000003.1"/>
</dbReference>
<organism evidence="5 7">
    <name type="scientific">Leyella lascolaii</name>
    <dbReference type="NCBI Taxonomy" id="1776379"/>
    <lineage>
        <taxon>Bacteria</taxon>
        <taxon>Pseudomonadati</taxon>
        <taxon>Bacteroidota</taxon>
        <taxon>Bacteroidia</taxon>
        <taxon>Bacteroidales</taxon>
        <taxon>Prevotellaceae</taxon>
        <taxon>Leyella</taxon>
    </lineage>
</organism>
<feature type="signal peptide" evidence="2">
    <location>
        <begin position="1"/>
        <end position="18"/>
    </location>
</feature>
<name>A0AAW7JU34_9BACT</name>
<reference evidence="5" key="2">
    <citation type="submission" date="2023-08" db="EMBL/GenBank/DDBJ databases">
        <title>Identification and characterization of horizontal gene transfer across gut microbiota members of farm animals based on homology search.</title>
        <authorList>
            <person name="Schwarzerova J."/>
            <person name="Nykrynova M."/>
            <person name="Jureckova K."/>
            <person name="Cejkova D."/>
            <person name="Rychlik I."/>
        </authorList>
    </citation>
    <scope>NUCLEOTIDE SEQUENCE</scope>
    <source>
        <strain evidence="5">ET15</strain>
        <strain evidence="4">ET37</strain>
    </source>
</reference>
<keyword evidence="2" id="KW-0732">Signal</keyword>
<gene>
    <name evidence="4" type="ORF">QVN81_04250</name>
    <name evidence="5" type="ORF">QVN84_04785</name>
</gene>
<dbReference type="Gene3D" id="3.40.50.1820">
    <property type="entry name" value="alpha/beta hydrolase"/>
    <property type="match status" value="1"/>
</dbReference>
<dbReference type="InterPro" id="IPR049492">
    <property type="entry name" value="BD-FAE-like_dom"/>
</dbReference>
<protein>
    <submittedName>
        <fullName evidence="5">Alpha/beta hydrolase</fullName>
    </submittedName>
</protein>
<sequence>MRRLILAFAALCASLTLAAQDKYKTVKDIQYVSDSDTSAYRRERCKLDIYMPEGHKGFKTIVWFHGGALEGGSKELRPELQNSGIAIVAPNYRLFPRCKCPDYTRDAAAAVAWTVKHIAEYGGDPSQVYVGGHSAGGYLTLMLALDKSYLAEYGTDADSIRAYFPVSGQAATHYTIRKERKISFTLPVVDKYAPLNNARKLGTRLVLYTGDRRLEQMARYEENLYLKAVLEGVGNSDIPIHELSGFDHGGVVSPACLLIKGEMSR</sequence>
<comment type="caution">
    <text evidence="5">The sequence shown here is derived from an EMBL/GenBank/DDBJ whole genome shotgun (WGS) entry which is preliminary data.</text>
</comment>
<dbReference type="EMBL" id="JAUEIE010000003">
    <property type="protein sequence ID" value="MDN0022238.1"/>
    <property type="molecule type" value="Genomic_DNA"/>
</dbReference>
<dbReference type="SUPFAM" id="SSF53474">
    <property type="entry name" value="alpha/beta-Hydrolases"/>
    <property type="match status" value="1"/>
</dbReference>
<dbReference type="Proteomes" id="UP001168478">
    <property type="component" value="Unassembled WGS sequence"/>
</dbReference>
<dbReference type="EMBL" id="JAUEIF010000003">
    <property type="protein sequence ID" value="MDN0024837.1"/>
    <property type="molecule type" value="Genomic_DNA"/>
</dbReference>
<evidence type="ECO:0000256" key="2">
    <source>
        <dbReference type="SAM" id="SignalP"/>
    </source>
</evidence>
<evidence type="ECO:0000313" key="7">
    <source>
        <dbReference type="Proteomes" id="UP001168478"/>
    </source>
</evidence>
<evidence type="ECO:0000313" key="5">
    <source>
        <dbReference type="EMBL" id="MDN0024837.1"/>
    </source>
</evidence>
<dbReference type="Proteomes" id="UP001167831">
    <property type="component" value="Unassembled WGS sequence"/>
</dbReference>
<feature type="domain" description="BD-FAE-like" evidence="3">
    <location>
        <begin position="47"/>
        <end position="195"/>
    </location>
</feature>
<dbReference type="AlphaFoldDB" id="A0AAW7JU34"/>
<dbReference type="PANTHER" id="PTHR48081">
    <property type="entry name" value="AB HYDROLASE SUPERFAMILY PROTEIN C4A8.06C"/>
    <property type="match status" value="1"/>
</dbReference>
<dbReference type="Pfam" id="PF20434">
    <property type="entry name" value="BD-FAE"/>
    <property type="match status" value="1"/>
</dbReference>
<evidence type="ECO:0000313" key="6">
    <source>
        <dbReference type="Proteomes" id="UP001167831"/>
    </source>
</evidence>
<keyword evidence="1 5" id="KW-0378">Hydrolase</keyword>
<keyword evidence="6" id="KW-1185">Reference proteome</keyword>
<evidence type="ECO:0000313" key="4">
    <source>
        <dbReference type="EMBL" id="MDN0022238.1"/>
    </source>
</evidence>
<proteinExistence type="predicted"/>
<evidence type="ECO:0000259" key="3">
    <source>
        <dbReference type="Pfam" id="PF20434"/>
    </source>
</evidence>
<dbReference type="InterPro" id="IPR029058">
    <property type="entry name" value="AB_hydrolase_fold"/>
</dbReference>